<protein>
    <submittedName>
        <fullName evidence="2">Uncharacterized protein</fullName>
    </submittedName>
</protein>
<evidence type="ECO:0000313" key="3">
    <source>
        <dbReference type="Proteomes" id="UP000887226"/>
    </source>
</evidence>
<feature type="transmembrane region" description="Helical" evidence="1">
    <location>
        <begin position="83"/>
        <end position="106"/>
    </location>
</feature>
<comment type="caution">
    <text evidence="2">The sequence shown here is derived from an EMBL/GenBank/DDBJ whole genome shotgun (WGS) entry which is preliminary data.</text>
</comment>
<proteinExistence type="predicted"/>
<name>A0A9P7YX14_9HELO</name>
<reference evidence="2" key="1">
    <citation type="journal article" date="2021" name="IMA Fungus">
        <title>Genomic characterization of three marine fungi, including Emericellopsis atlantica sp. nov. with signatures of a generalist lifestyle and marine biomass degradation.</title>
        <authorList>
            <person name="Hagestad O.C."/>
            <person name="Hou L."/>
            <person name="Andersen J.H."/>
            <person name="Hansen E.H."/>
            <person name="Altermark B."/>
            <person name="Li C."/>
            <person name="Kuhnert E."/>
            <person name="Cox R.J."/>
            <person name="Crous P.W."/>
            <person name="Spatafora J.W."/>
            <person name="Lail K."/>
            <person name="Amirebrahimi M."/>
            <person name="Lipzen A."/>
            <person name="Pangilinan J."/>
            <person name="Andreopoulos W."/>
            <person name="Hayes R.D."/>
            <person name="Ng V."/>
            <person name="Grigoriev I.V."/>
            <person name="Jackson S.A."/>
            <person name="Sutton T.D.S."/>
            <person name="Dobson A.D.W."/>
            <person name="Rama T."/>
        </authorList>
    </citation>
    <scope>NUCLEOTIDE SEQUENCE</scope>
    <source>
        <strain evidence="2">TRa3180A</strain>
    </source>
</reference>
<accession>A0A9P7YX14</accession>
<organism evidence="2 3">
    <name type="scientific">Calycina marina</name>
    <dbReference type="NCBI Taxonomy" id="1763456"/>
    <lineage>
        <taxon>Eukaryota</taxon>
        <taxon>Fungi</taxon>
        <taxon>Dikarya</taxon>
        <taxon>Ascomycota</taxon>
        <taxon>Pezizomycotina</taxon>
        <taxon>Leotiomycetes</taxon>
        <taxon>Helotiales</taxon>
        <taxon>Pezizellaceae</taxon>
        <taxon>Calycina</taxon>
    </lineage>
</organism>
<dbReference type="AlphaFoldDB" id="A0A9P7YX14"/>
<keyword evidence="1" id="KW-0812">Transmembrane</keyword>
<evidence type="ECO:0000256" key="1">
    <source>
        <dbReference type="SAM" id="Phobius"/>
    </source>
</evidence>
<feature type="transmembrane region" description="Helical" evidence="1">
    <location>
        <begin position="9"/>
        <end position="32"/>
    </location>
</feature>
<keyword evidence="3" id="KW-1185">Reference proteome</keyword>
<feature type="transmembrane region" description="Helical" evidence="1">
    <location>
        <begin position="44"/>
        <end position="62"/>
    </location>
</feature>
<keyword evidence="1" id="KW-1133">Transmembrane helix</keyword>
<evidence type="ECO:0000313" key="2">
    <source>
        <dbReference type="EMBL" id="KAG9241226.1"/>
    </source>
</evidence>
<keyword evidence="1" id="KW-0472">Membrane</keyword>
<gene>
    <name evidence="2" type="ORF">BJ878DRAFT_242945</name>
</gene>
<dbReference type="Proteomes" id="UP000887226">
    <property type="component" value="Unassembled WGS sequence"/>
</dbReference>
<sequence length="173" mass="18687">MERLIKSKVVFGSVTMLTIASALGIAIGVTAFVLNRTTAVTINAANRLLLLACLLSILYDGLHIRAAIVNELVGVTRPANAKTYGMCFVAAKIVTLFWAIPMITWWAVLAKSSMCLADGLSWKLQAVPVSVSTVAFTSAGIIMASLEFCKQPFEVLSYLYAHLFGRNKTAEDL</sequence>
<feature type="transmembrane region" description="Helical" evidence="1">
    <location>
        <begin position="126"/>
        <end position="146"/>
    </location>
</feature>
<dbReference type="EMBL" id="MU254248">
    <property type="protein sequence ID" value="KAG9241226.1"/>
    <property type="molecule type" value="Genomic_DNA"/>
</dbReference>